<dbReference type="AlphaFoldDB" id="A0A6A5SAZ8"/>
<feature type="region of interest" description="Disordered" evidence="2">
    <location>
        <begin position="1"/>
        <end position="26"/>
    </location>
</feature>
<dbReference type="PROSITE" id="PS00141">
    <property type="entry name" value="ASP_PROTEASE"/>
    <property type="match status" value="1"/>
</dbReference>
<keyword evidence="1" id="KW-0064">Aspartyl protease</keyword>
<feature type="compositionally biased region" description="Low complexity" evidence="2">
    <location>
        <begin position="165"/>
        <end position="174"/>
    </location>
</feature>
<dbReference type="Proteomes" id="UP000800038">
    <property type="component" value="Unassembled WGS sequence"/>
</dbReference>
<keyword evidence="1" id="KW-0645">Protease</keyword>
<evidence type="ECO:0000313" key="4">
    <source>
        <dbReference type="Proteomes" id="UP000800038"/>
    </source>
</evidence>
<evidence type="ECO:0000313" key="3">
    <source>
        <dbReference type="EMBL" id="KAF1934657.1"/>
    </source>
</evidence>
<keyword evidence="1" id="KW-0378">Hydrolase</keyword>
<sequence length="348" mass="38305">MADQGREMQDAQILDSDRFPIPPLSQAHNRPFAVIKPPTTTSSDFRNLLADPDNLQPARRKKVQIDGLAEDELRSLLRPHPNRIPTAMLSQEVRGVTIADLLSQPNIRSHVEELMADEEQPSGRGPEVNHLATGRASCSQSEEFASCLADLVSPDWPGPRPTPHSTPHSTLPLPERQAWDLRKAPCRKSQNFSNSTKRRIEDDANNDDPITIPEVNVAESNLTTQVRHRITGVSNTYNEALDRVTHHDLQETQRAAGLAFVQSELPTCWATIGPHAIRCLIDTGAQMNLMRVSAANALKIPYEEASADITNCEGVISANGSMDPFLGTAWHTCQQASWLAQLSSARSA</sequence>
<proteinExistence type="predicted"/>
<dbReference type="EMBL" id="ML976410">
    <property type="protein sequence ID" value="KAF1934657.1"/>
    <property type="molecule type" value="Genomic_DNA"/>
</dbReference>
<dbReference type="OrthoDB" id="3788962at2759"/>
<name>A0A6A5SAZ8_9PLEO</name>
<protein>
    <submittedName>
        <fullName evidence="3">Uncharacterized protein</fullName>
    </submittedName>
</protein>
<dbReference type="SUPFAM" id="SSF50630">
    <property type="entry name" value="Acid proteases"/>
    <property type="match status" value="1"/>
</dbReference>
<keyword evidence="4" id="KW-1185">Reference proteome</keyword>
<feature type="region of interest" description="Disordered" evidence="2">
    <location>
        <begin position="155"/>
        <end position="174"/>
    </location>
</feature>
<dbReference type="GO" id="GO:0006508">
    <property type="term" value="P:proteolysis"/>
    <property type="evidence" value="ECO:0007669"/>
    <property type="project" value="InterPro"/>
</dbReference>
<dbReference type="InterPro" id="IPR021109">
    <property type="entry name" value="Peptidase_aspartic_dom_sf"/>
</dbReference>
<evidence type="ECO:0000256" key="1">
    <source>
        <dbReference type="ARBA" id="ARBA00022750"/>
    </source>
</evidence>
<accession>A0A6A5SAZ8</accession>
<organism evidence="3 4">
    <name type="scientific">Clathrospora elynae</name>
    <dbReference type="NCBI Taxonomy" id="706981"/>
    <lineage>
        <taxon>Eukaryota</taxon>
        <taxon>Fungi</taxon>
        <taxon>Dikarya</taxon>
        <taxon>Ascomycota</taxon>
        <taxon>Pezizomycotina</taxon>
        <taxon>Dothideomycetes</taxon>
        <taxon>Pleosporomycetidae</taxon>
        <taxon>Pleosporales</taxon>
        <taxon>Diademaceae</taxon>
        <taxon>Clathrospora</taxon>
    </lineage>
</organism>
<dbReference type="GO" id="GO:0004190">
    <property type="term" value="F:aspartic-type endopeptidase activity"/>
    <property type="evidence" value="ECO:0007669"/>
    <property type="project" value="UniProtKB-KW"/>
</dbReference>
<gene>
    <name evidence="3" type="ORF">EJ02DRAFT_429143</name>
</gene>
<feature type="region of interest" description="Disordered" evidence="2">
    <location>
        <begin position="115"/>
        <end position="136"/>
    </location>
</feature>
<evidence type="ECO:0000256" key="2">
    <source>
        <dbReference type="SAM" id="MobiDB-lite"/>
    </source>
</evidence>
<feature type="region of interest" description="Disordered" evidence="2">
    <location>
        <begin position="187"/>
        <end position="211"/>
    </location>
</feature>
<dbReference type="Gene3D" id="2.40.70.10">
    <property type="entry name" value="Acid Proteases"/>
    <property type="match status" value="1"/>
</dbReference>
<reference evidence="3" key="1">
    <citation type="journal article" date="2020" name="Stud. Mycol.">
        <title>101 Dothideomycetes genomes: a test case for predicting lifestyles and emergence of pathogens.</title>
        <authorList>
            <person name="Haridas S."/>
            <person name="Albert R."/>
            <person name="Binder M."/>
            <person name="Bloem J."/>
            <person name="Labutti K."/>
            <person name="Salamov A."/>
            <person name="Andreopoulos B."/>
            <person name="Baker S."/>
            <person name="Barry K."/>
            <person name="Bills G."/>
            <person name="Bluhm B."/>
            <person name="Cannon C."/>
            <person name="Castanera R."/>
            <person name="Culley D."/>
            <person name="Daum C."/>
            <person name="Ezra D."/>
            <person name="Gonzalez J."/>
            <person name="Henrissat B."/>
            <person name="Kuo A."/>
            <person name="Liang C."/>
            <person name="Lipzen A."/>
            <person name="Lutzoni F."/>
            <person name="Magnuson J."/>
            <person name="Mondo S."/>
            <person name="Nolan M."/>
            <person name="Ohm R."/>
            <person name="Pangilinan J."/>
            <person name="Park H.-J."/>
            <person name="Ramirez L."/>
            <person name="Alfaro M."/>
            <person name="Sun H."/>
            <person name="Tritt A."/>
            <person name="Yoshinaga Y."/>
            <person name="Zwiers L.-H."/>
            <person name="Turgeon B."/>
            <person name="Goodwin S."/>
            <person name="Spatafora J."/>
            <person name="Crous P."/>
            <person name="Grigoriev I."/>
        </authorList>
    </citation>
    <scope>NUCLEOTIDE SEQUENCE</scope>
    <source>
        <strain evidence="3">CBS 161.51</strain>
    </source>
</reference>
<dbReference type="InterPro" id="IPR001969">
    <property type="entry name" value="Aspartic_peptidase_AS"/>
</dbReference>